<gene>
    <name evidence="1" type="ORF">FHG66_07280</name>
</gene>
<organism evidence="1 2">
    <name type="scientific">Rubellimicrobium rubrum</name>
    <dbReference type="NCBI Taxonomy" id="2585369"/>
    <lineage>
        <taxon>Bacteria</taxon>
        <taxon>Pseudomonadati</taxon>
        <taxon>Pseudomonadota</taxon>
        <taxon>Alphaproteobacteria</taxon>
        <taxon>Rhodobacterales</taxon>
        <taxon>Roseobacteraceae</taxon>
        <taxon>Rubellimicrobium</taxon>
    </lineage>
</organism>
<dbReference type="EMBL" id="VDFU01000006">
    <property type="protein sequence ID" value="TNC50772.1"/>
    <property type="molecule type" value="Genomic_DNA"/>
</dbReference>
<evidence type="ECO:0000313" key="1">
    <source>
        <dbReference type="EMBL" id="TNC50772.1"/>
    </source>
</evidence>
<dbReference type="Proteomes" id="UP000305887">
    <property type="component" value="Unassembled WGS sequence"/>
</dbReference>
<name>A0A5C4MXE6_9RHOB</name>
<evidence type="ECO:0000313" key="2">
    <source>
        <dbReference type="Proteomes" id="UP000305887"/>
    </source>
</evidence>
<protein>
    <submittedName>
        <fullName evidence="1">Uncharacterized protein</fullName>
    </submittedName>
</protein>
<reference evidence="1 2" key="1">
    <citation type="submission" date="2019-06" db="EMBL/GenBank/DDBJ databases">
        <title>YIM 131921 draft genome.</title>
        <authorList>
            <person name="Jiang L."/>
        </authorList>
    </citation>
    <scope>NUCLEOTIDE SEQUENCE [LARGE SCALE GENOMIC DNA]</scope>
    <source>
        <strain evidence="1 2">YIM 131921</strain>
    </source>
</reference>
<comment type="caution">
    <text evidence="1">The sequence shown here is derived from an EMBL/GenBank/DDBJ whole genome shotgun (WGS) entry which is preliminary data.</text>
</comment>
<dbReference type="OrthoDB" id="7774376at2"/>
<keyword evidence="2" id="KW-1185">Reference proteome</keyword>
<sequence>MARLAALLCLFACADVQDDADRSPLRDRGGSVALRVIEIGTLEARRQEKRVSGECLSACTMYLGLSTACFEHDAVLGFHGPRLAFDLPMTGMQFEAITQTMASYYPPRIARQFLEEWRHSCSFHRIPASRLIARGEARACGTD</sequence>
<accession>A0A5C4MXE6</accession>
<dbReference type="AlphaFoldDB" id="A0A5C4MXE6"/>
<dbReference type="RefSeq" id="WP_139076093.1">
    <property type="nucleotide sequence ID" value="NZ_VDFU01000006.1"/>
</dbReference>
<proteinExistence type="predicted"/>